<accession>A0A243QG47</accession>
<dbReference type="OrthoDB" id="5186135at2"/>
<protein>
    <recommendedName>
        <fullName evidence="4">DUF485 domain-containing protein</fullName>
    </recommendedName>
</protein>
<dbReference type="RefSeq" id="WP_086533857.1">
    <property type="nucleotide sequence ID" value="NZ_NGFO01000002.1"/>
</dbReference>
<keyword evidence="1" id="KW-0472">Membrane</keyword>
<keyword evidence="3" id="KW-1185">Reference proteome</keyword>
<gene>
    <name evidence="2" type="ORF">CA982_03015</name>
</gene>
<dbReference type="STRING" id="417102.CA982_03015"/>
<proteinExistence type="predicted"/>
<comment type="caution">
    <text evidence="2">The sequence shown here is derived from an EMBL/GenBank/DDBJ whole genome shotgun (WGS) entry which is preliminary data.</text>
</comment>
<reference evidence="2 3" key="1">
    <citation type="submission" date="2017-05" db="EMBL/GenBank/DDBJ databases">
        <title>Biotechnological potential of actinobacteria isolated from South African environments.</title>
        <authorList>
            <person name="Le Roes-Hill M."/>
            <person name="Prins A."/>
            <person name="Durrell K.A."/>
        </authorList>
    </citation>
    <scope>NUCLEOTIDE SEQUENCE [LARGE SCALE GENOMIC DNA]</scope>
    <source>
        <strain evidence="2">BS2</strain>
    </source>
</reference>
<organism evidence="2 3">
    <name type="scientific">Gordonia lacunae</name>
    <dbReference type="NCBI Taxonomy" id="417102"/>
    <lineage>
        <taxon>Bacteria</taxon>
        <taxon>Bacillati</taxon>
        <taxon>Actinomycetota</taxon>
        <taxon>Actinomycetes</taxon>
        <taxon>Mycobacteriales</taxon>
        <taxon>Gordoniaceae</taxon>
        <taxon>Gordonia</taxon>
    </lineage>
</organism>
<sequence length="132" mass="14367">MAEHPPQRERVVLAARRGARMVRTRVEVQEQTEVGDALVRGLMRAQLGLGLRLGGALLAVAMTMPVAAWLFPGIADAEVLGVRVIWLTLGALAFPLLYLTGRLYVHLAEQAERDFMGLVDDDLSDTPEPGPP</sequence>
<dbReference type="AlphaFoldDB" id="A0A243QG47"/>
<evidence type="ECO:0000313" key="2">
    <source>
        <dbReference type="EMBL" id="OUC80718.1"/>
    </source>
</evidence>
<evidence type="ECO:0008006" key="4">
    <source>
        <dbReference type="Google" id="ProtNLM"/>
    </source>
</evidence>
<dbReference type="Proteomes" id="UP000194632">
    <property type="component" value="Unassembled WGS sequence"/>
</dbReference>
<feature type="transmembrane region" description="Helical" evidence="1">
    <location>
        <begin position="49"/>
        <end position="72"/>
    </location>
</feature>
<feature type="transmembrane region" description="Helical" evidence="1">
    <location>
        <begin position="84"/>
        <end position="105"/>
    </location>
</feature>
<keyword evidence="1" id="KW-1133">Transmembrane helix</keyword>
<evidence type="ECO:0000256" key="1">
    <source>
        <dbReference type="SAM" id="Phobius"/>
    </source>
</evidence>
<dbReference type="EMBL" id="NGFO01000002">
    <property type="protein sequence ID" value="OUC80718.1"/>
    <property type="molecule type" value="Genomic_DNA"/>
</dbReference>
<keyword evidence="1" id="KW-0812">Transmembrane</keyword>
<name>A0A243QG47_9ACTN</name>
<evidence type="ECO:0000313" key="3">
    <source>
        <dbReference type="Proteomes" id="UP000194632"/>
    </source>
</evidence>